<sequence>MEPITAWSSCHEWRRYLLAPLDGLLVSVAVTNGYRIADVEMAISWVLKPQHRTRILFQRIRPWLNAQKRKEDAERKAKEEAEILKREQEALNVRKSENEILVALDVNENELNTNSKQNKSELQNTQDDNTIQENMEKESSNETFKEEKQSKESKCELKNRTEEIKDLVTSELRNITGKNGNLDDNVRNDSCSNSGSASRCACDKEEEGEVFENESSHKVHVIDDKFITKEEKIVKISSNNCGIHVQKPISKNECKNISNRNTIEDDDSKNIEISNLKSKSEKKRNHNSMQQNRNFSSKTNKIVGTKELKVNILSGDVTEKKLQPNDNVLHKNFENQKLPKSPKVSSRSKRDVSKRDDEMMNYLPKDVPLEIIAKPFSV</sequence>
<dbReference type="Proteomes" id="UP000299102">
    <property type="component" value="Unassembled WGS sequence"/>
</dbReference>
<organism evidence="3 4">
    <name type="scientific">Eumeta variegata</name>
    <name type="common">Bagworm moth</name>
    <name type="synonym">Eumeta japonica</name>
    <dbReference type="NCBI Taxonomy" id="151549"/>
    <lineage>
        <taxon>Eukaryota</taxon>
        <taxon>Metazoa</taxon>
        <taxon>Ecdysozoa</taxon>
        <taxon>Arthropoda</taxon>
        <taxon>Hexapoda</taxon>
        <taxon>Insecta</taxon>
        <taxon>Pterygota</taxon>
        <taxon>Neoptera</taxon>
        <taxon>Endopterygota</taxon>
        <taxon>Lepidoptera</taxon>
        <taxon>Glossata</taxon>
        <taxon>Ditrysia</taxon>
        <taxon>Tineoidea</taxon>
        <taxon>Psychidae</taxon>
        <taxon>Oiketicinae</taxon>
        <taxon>Eumeta</taxon>
    </lineage>
</organism>
<feature type="coiled-coil region" evidence="1">
    <location>
        <begin position="67"/>
        <end position="94"/>
    </location>
</feature>
<reference evidence="3 4" key="1">
    <citation type="journal article" date="2019" name="Commun. Biol.">
        <title>The bagworm genome reveals a unique fibroin gene that provides high tensile strength.</title>
        <authorList>
            <person name="Kono N."/>
            <person name="Nakamura H."/>
            <person name="Ohtoshi R."/>
            <person name="Tomita M."/>
            <person name="Numata K."/>
            <person name="Arakawa K."/>
        </authorList>
    </citation>
    <scope>NUCLEOTIDE SEQUENCE [LARGE SCALE GENOMIC DNA]</scope>
</reference>
<feature type="region of interest" description="Disordered" evidence="2">
    <location>
        <begin position="323"/>
        <end position="358"/>
    </location>
</feature>
<keyword evidence="4" id="KW-1185">Reference proteome</keyword>
<evidence type="ECO:0000313" key="3">
    <source>
        <dbReference type="EMBL" id="GBP61460.1"/>
    </source>
</evidence>
<name>A0A4C1XEE1_EUMVA</name>
<evidence type="ECO:0000256" key="1">
    <source>
        <dbReference type="SAM" id="Coils"/>
    </source>
</evidence>
<protein>
    <submittedName>
        <fullName evidence="3">Uncharacterized protein</fullName>
    </submittedName>
</protein>
<proteinExistence type="predicted"/>
<feature type="compositionally biased region" description="Polar residues" evidence="2">
    <location>
        <begin position="287"/>
        <end position="298"/>
    </location>
</feature>
<evidence type="ECO:0000313" key="4">
    <source>
        <dbReference type="Proteomes" id="UP000299102"/>
    </source>
</evidence>
<dbReference type="EMBL" id="BGZK01000815">
    <property type="protein sequence ID" value="GBP61460.1"/>
    <property type="molecule type" value="Genomic_DNA"/>
</dbReference>
<dbReference type="OrthoDB" id="7491196at2759"/>
<feature type="compositionally biased region" description="Basic and acidic residues" evidence="2">
    <location>
        <begin position="348"/>
        <end position="358"/>
    </location>
</feature>
<accession>A0A4C1XEE1</accession>
<feature type="region of interest" description="Disordered" evidence="2">
    <location>
        <begin position="277"/>
        <end position="298"/>
    </location>
</feature>
<gene>
    <name evidence="3" type="ORF">EVAR_34695_1</name>
</gene>
<keyword evidence="1" id="KW-0175">Coiled coil</keyword>
<evidence type="ECO:0000256" key="2">
    <source>
        <dbReference type="SAM" id="MobiDB-lite"/>
    </source>
</evidence>
<dbReference type="AlphaFoldDB" id="A0A4C1XEE1"/>
<comment type="caution">
    <text evidence="3">The sequence shown here is derived from an EMBL/GenBank/DDBJ whole genome shotgun (WGS) entry which is preliminary data.</text>
</comment>
<feature type="region of interest" description="Disordered" evidence="2">
    <location>
        <begin position="133"/>
        <end position="157"/>
    </location>
</feature>
<feature type="compositionally biased region" description="Basic and acidic residues" evidence="2">
    <location>
        <begin position="134"/>
        <end position="157"/>
    </location>
</feature>
<feature type="compositionally biased region" description="Basic and acidic residues" evidence="2">
    <location>
        <begin position="323"/>
        <end position="334"/>
    </location>
</feature>